<evidence type="ECO:0000256" key="5">
    <source>
        <dbReference type="ARBA" id="ARBA00022862"/>
    </source>
</evidence>
<evidence type="ECO:0000256" key="13">
    <source>
        <dbReference type="PIRSR" id="PIRSR000239-1"/>
    </source>
</evidence>
<dbReference type="EMBL" id="JAHHHW010000120">
    <property type="protein sequence ID" value="MBW4434120.1"/>
    <property type="molecule type" value="Genomic_DNA"/>
</dbReference>
<keyword evidence="6" id="KW-0560">Oxidoreductase</keyword>
<dbReference type="SUPFAM" id="SSF52833">
    <property type="entry name" value="Thioredoxin-like"/>
    <property type="match status" value="1"/>
</dbReference>
<comment type="catalytic activity">
    <reaction evidence="12">
        <text>a hydroperoxide + [thioredoxin]-dithiol = an alcohol + [thioredoxin]-disulfide + H2O</text>
        <dbReference type="Rhea" id="RHEA:62620"/>
        <dbReference type="Rhea" id="RHEA-COMP:10698"/>
        <dbReference type="Rhea" id="RHEA-COMP:10700"/>
        <dbReference type="ChEBI" id="CHEBI:15377"/>
        <dbReference type="ChEBI" id="CHEBI:29950"/>
        <dbReference type="ChEBI" id="CHEBI:30879"/>
        <dbReference type="ChEBI" id="CHEBI:35924"/>
        <dbReference type="ChEBI" id="CHEBI:50058"/>
        <dbReference type="EC" id="1.11.1.24"/>
    </reaction>
</comment>
<reference evidence="15" key="2">
    <citation type="journal article" date="2022" name="Microbiol. Resour. Announc.">
        <title>Metagenome Sequencing to Explore Phylogenomics of Terrestrial Cyanobacteria.</title>
        <authorList>
            <person name="Ward R.D."/>
            <person name="Stajich J.E."/>
            <person name="Johansen J.R."/>
            <person name="Huntemann M."/>
            <person name="Clum A."/>
            <person name="Foster B."/>
            <person name="Foster B."/>
            <person name="Roux S."/>
            <person name="Palaniappan K."/>
            <person name="Varghese N."/>
            <person name="Mukherjee S."/>
            <person name="Reddy T.B.K."/>
            <person name="Daum C."/>
            <person name="Copeland A."/>
            <person name="Chen I.A."/>
            <person name="Ivanova N.N."/>
            <person name="Kyrpides N.C."/>
            <person name="Shapiro N."/>
            <person name="Eloe-Fadrosh E.A."/>
            <person name="Pietrasiak N."/>
        </authorList>
    </citation>
    <scope>NUCLEOTIDE SEQUENCE</scope>
    <source>
        <strain evidence="15">HA4357-MV3</strain>
    </source>
</reference>
<evidence type="ECO:0000256" key="1">
    <source>
        <dbReference type="ARBA" id="ARBA00003330"/>
    </source>
</evidence>
<dbReference type="GO" id="GO:0045454">
    <property type="term" value="P:cell redox homeostasis"/>
    <property type="evidence" value="ECO:0007669"/>
    <property type="project" value="TreeGrafter"/>
</dbReference>
<dbReference type="GO" id="GO:0005737">
    <property type="term" value="C:cytoplasm"/>
    <property type="evidence" value="ECO:0007669"/>
    <property type="project" value="TreeGrafter"/>
</dbReference>
<dbReference type="Gene3D" id="3.40.30.10">
    <property type="entry name" value="Glutaredoxin"/>
    <property type="match status" value="1"/>
</dbReference>
<dbReference type="FunFam" id="3.40.30.10:FF:000007">
    <property type="entry name" value="Thioredoxin-dependent thiol peroxidase"/>
    <property type="match status" value="1"/>
</dbReference>
<feature type="domain" description="Thioredoxin" evidence="14">
    <location>
        <begin position="8"/>
        <end position="161"/>
    </location>
</feature>
<reference evidence="15" key="1">
    <citation type="submission" date="2021-05" db="EMBL/GenBank/DDBJ databases">
        <authorList>
            <person name="Pietrasiak N."/>
            <person name="Ward R."/>
            <person name="Stajich J.E."/>
            <person name="Kurbessoian T."/>
        </authorList>
    </citation>
    <scope>NUCLEOTIDE SEQUENCE</scope>
    <source>
        <strain evidence="15">HA4357-MV3</strain>
    </source>
</reference>
<dbReference type="EC" id="1.11.1.24" evidence="3"/>
<organism evidence="15 16">
    <name type="scientific">Pelatocladus maniniholoensis HA4357-MV3</name>
    <dbReference type="NCBI Taxonomy" id="1117104"/>
    <lineage>
        <taxon>Bacteria</taxon>
        <taxon>Bacillati</taxon>
        <taxon>Cyanobacteriota</taxon>
        <taxon>Cyanophyceae</taxon>
        <taxon>Nostocales</taxon>
        <taxon>Nostocaceae</taxon>
        <taxon>Pelatocladus</taxon>
    </lineage>
</organism>
<evidence type="ECO:0000256" key="6">
    <source>
        <dbReference type="ARBA" id="ARBA00023002"/>
    </source>
</evidence>
<evidence type="ECO:0000256" key="11">
    <source>
        <dbReference type="ARBA" id="ARBA00041373"/>
    </source>
</evidence>
<gene>
    <name evidence="15" type="primary">bcp</name>
    <name evidence="15" type="ORF">KME28_20990</name>
</gene>
<evidence type="ECO:0000256" key="4">
    <source>
        <dbReference type="ARBA" id="ARBA00022559"/>
    </source>
</evidence>
<dbReference type="GO" id="GO:0008379">
    <property type="term" value="F:thioredoxin peroxidase activity"/>
    <property type="evidence" value="ECO:0007669"/>
    <property type="project" value="TreeGrafter"/>
</dbReference>
<comment type="subunit">
    <text evidence="2">Monomer.</text>
</comment>
<evidence type="ECO:0000313" key="16">
    <source>
        <dbReference type="Proteomes" id="UP000813215"/>
    </source>
</evidence>
<feature type="active site" description="Cysteine sulfenic acid (-SOH) intermediate; for peroxidase activity" evidence="13">
    <location>
        <position position="50"/>
    </location>
</feature>
<dbReference type="GO" id="GO:0034599">
    <property type="term" value="P:cellular response to oxidative stress"/>
    <property type="evidence" value="ECO:0007669"/>
    <property type="project" value="TreeGrafter"/>
</dbReference>
<dbReference type="CDD" id="cd03017">
    <property type="entry name" value="PRX_BCP"/>
    <property type="match status" value="1"/>
</dbReference>
<dbReference type="PIRSF" id="PIRSF000239">
    <property type="entry name" value="AHPC"/>
    <property type="match status" value="1"/>
</dbReference>
<dbReference type="AlphaFoldDB" id="A0A9E3HC92"/>
<evidence type="ECO:0000256" key="12">
    <source>
        <dbReference type="ARBA" id="ARBA00049091"/>
    </source>
</evidence>
<evidence type="ECO:0000256" key="2">
    <source>
        <dbReference type="ARBA" id="ARBA00011245"/>
    </source>
</evidence>
<accession>A0A9E3HC92</accession>
<evidence type="ECO:0000313" key="15">
    <source>
        <dbReference type="EMBL" id="MBW4434120.1"/>
    </source>
</evidence>
<comment type="function">
    <text evidence="1">Thiol-specific peroxidase that catalyzes the reduction of hydrogen peroxide and organic hydroperoxides to water and alcohols, respectively. Plays a role in cell protection against oxidative stress by detoxifying peroxides and as sensor of hydrogen peroxide-mediated signaling events.</text>
</comment>
<keyword evidence="5" id="KW-0049">Antioxidant</keyword>
<evidence type="ECO:0000256" key="9">
    <source>
        <dbReference type="ARBA" id="ARBA00032824"/>
    </source>
</evidence>
<dbReference type="PROSITE" id="PS51352">
    <property type="entry name" value="THIOREDOXIN_2"/>
    <property type="match status" value="1"/>
</dbReference>
<dbReference type="InterPro" id="IPR000866">
    <property type="entry name" value="AhpC/TSA"/>
</dbReference>
<keyword evidence="7" id="KW-1015">Disulfide bond</keyword>
<dbReference type="PANTHER" id="PTHR42801">
    <property type="entry name" value="THIOREDOXIN-DEPENDENT PEROXIDE REDUCTASE"/>
    <property type="match status" value="1"/>
</dbReference>
<evidence type="ECO:0000256" key="10">
    <source>
        <dbReference type="ARBA" id="ARBA00038489"/>
    </source>
</evidence>
<evidence type="ECO:0000259" key="14">
    <source>
        <dbReference type="PROSITE" id="PS51352"/>
    </source>
</evidence>
<proteinExistence type="inferred from homology"/>
<dbReference type="InterPro" id="IPR036249">
    <property type="entry name" value="Thioredoxin-like_sf"/>
</dbReference>
<dbReference type="InterPro" id="IPR024706">
    <property type="entry name" value="Peroxiredoxin_AhpC-typ"/>
</dbReference>
<dbReference type="Proteomes" id="UP000813215">
    <property type="component" value="Unassembled WGS sequence"/>
</dbReference>
<dbReference type="InterPro" id="IPR050924">
    <property type="entry name" value="Peroxiredoxin_BCP/PrxQ"/>
</dbReference>
<dbReference type="Pfam" id="PF00578">
    <property type="entry name" value="AhpC-TSA"/>
    <property type="match status" value="1"/>
</dbReference>
<comment type="similarity">
    <text evidence="10">Belongs to the peroxiredoxin family. BCP/PrxQ subfamily.</text>
</comment>
<keyword evidence="8" id="KW-0676">Redox-active center</keyword>
<evidence type="ECO:0000256" key="3">
    <source>
        <dbReference type="ARBA" id="ARBA00013017"/>
    </source>
</evidence>
<name>A0A9E3HC92_9NOST</name>
<dbReference type="InterPro" id="IPR013766">
    <property type="entry name" value="Thioredoxin_domain"/>
</dbReference>
<protein>
    <recommendedName>
        <fullName evidence="3">thioredoxin-dependent peroxiredoxin</fullName>
        <ecNumber evidence="3">1.11.1.24</ecNumber>
    </recommendedName>
    <alternativeName>
        <fullName evidence="11">Bacterioferritin comigratory protein</fullName>
    </alternativeName>
    <alternativeName>
        <fullName evidence="9">Thioredoxin peroxidase</fullName>
    </alternativeName>
</protein>
<comment type="caution">
    <text evidence="15">The sequence shown here is derived from an EMBL/GenBank/DDBJ whole genome shotgun (WGS) entry which is preliminary data.</text>
</comment>
<evidence type="ECO:0000256" key="8">
    <source>
        <dbReference type="ARBA" id="ARBA00023284"/>
    </source>
</evidence>
<dbReference type="PANTHER" id="PTHR42801:SF4">
    <property type="entry name" value="AHPC_TSA FAMILY PROTEIN"/>
    <property type="match status" value="1"/>
</dbReference>
<evidence type="ECO:0000256" key="7">
    <source>
        <dbReference type="ARBA" id="ARBA00023157"/>
    </source>
</evidence>
<sequence length="163" mass="18347">MSSLTNLPQAGEKAPDFTLPNQDGNLVSLSDFQSNWLVLYFYPKDDTPGCTTEAKEFTDLSQDFSALRAKIVGVSPDTEKSHCKFIQKHNLSIQLLSDPEHQVCESYGVWQLKKFMGREYMGVVRSTFLIAPDGNLAYVWSNVKVKNHVQTVLAKLQELFNGL</sequence>
<keyword evidence="4 15" id="KW-0575">Peroxidase</keyword>
<dbReference type="NCBIfam" id="NF006960">
    <property type="entry name" value="PRK09437.1"/>
    <property type="match status" value="1"/>
</dbReference>